<dbReference type="RefSeq" id="XP_053017322.1">
    <property type="nucleotide sequence ID" value="XM_053166846.1"/>
</dbReference>
<sequence>MDRCQATTVGSRNGSVPQPINNHQYLLYVKDSVPSNQKPINLRFVDVAHLKTYPLIVVLLNNHLINHLTS</sequence>
<protein>
    <submittedName>
        <fullName evidence="1">Uncharacterized protein</fullName>
    </submittedName>
</protein>
<gene>
    <name evidence="1" type="ORF">PtA15_2A78</name>
</gene>
<accession>A0ABY7CCX2</accession>
<dbReference type="Proteomes" id="UP001164743">
    <property type="component" value="Chromosome 2A"/>
</dbReference>
<keyword evidence="2" id="KW-1185">Reference proteome</keyword>
<evidence type="ECO:0000313" key="1">
    <source>
        <dbReference type="EMBL" id="WAQ81767.1"/>
    </source>
</evidence>
<reference evidence="1" key="1">
    <citation type="submission" date="2022-10" db="EMBL/GenBank/DDBJ databases">
        <title>Puccinia triticina Genome sequencing and assembly.</title>
        <authorList>
            <person name="Li C."/>
        </authorList>
    </citation>
    <scope>NUCLEOTIDE SEQUENCE</scope>
    <source>
        <strain evidence="1">Pt15</strain>
    </source>
</reference>
<evidence type="ECO:0000313" key="2">
    <source>
        <dbReference type="Proteomes" id="UP001164743"/>
    </source>
</evidence>
<dbReference type="GeneID" id="77807730"/>
<name>A0ABY7CCX2_9BASI</name>
<dbReference type="EMBL" id="CP110422">
    <property type="protein sequence ID" value="WAQ81767.1"/>
    <property type="molecule type" value="Genomic_DNA"/>
</dbReference>
<proteinExistence type="predicted"/>
<organism evidence="1 2">
    <name type="scientific">Puccinia triticina</name>
    <dbReference type="NCBI Taxonomy" id="208348"/>
    <lineage>
        <taxon>Eukaryota</taxon>
        <taxon>Fungi</taxon>
        <taxon>Dikarya</taxon>
        <taxon>Basidiomycota</taxon>
        <taxon>Pucciniomycotina</taxon>
        <taxon>Pucciniomycetes</taxon>
        <taxon>Pucciniales</taxon>
        <taxon>Pucciniaceae</taxon>
        <taxon>Puccinia</taxon>
    </lineage>
</organism>